<evidence type="ECO:0000313" key="6">
    <source>
        <dbReference type="EMBL" id="KAK5642102.1"/>
    </source>
</evidence>
<dbReference type="PANTHER" id="PTHR31383">
    <property type="entry name" value="OXIDATIVE STRESS-RESPONSE SERINE-RICH PROTEIN 1"/>
    <property type="match status" value="1"/>
</dbReference>
<keyword evidence="7" id="KW-1185">Reference proteome</keyword>
<dbReference type="AlphaFoldDB" id="A0AAN7V728"/>
<evidence type="ECO:0000256" key="3">
    <source>
        <dbReference type="ARBA" id="ARBA00029721"/>
    </source>
</evidence>
<sequence>MSQEDINLSVTLQKLQIEGEGKKTMTQPDTNSNPFFKRRRSKSLSSMSLFGPICNCSKKSPLPLKQDVSFKKSHKKIVRDPVLKLITKCYHNKSGTNVDDKKVFGQSSNSNGQDFRAIIDACQQLSLANVNDGVQNYTLKSFHEPRPDQNQNKSPPKSESSVSTTCSHQARMTVTPSCDVTIDELASYFETFVHIPKKMSSMAEMMYT</sequence>
<accession>A0AAN7V728</accession>
<evidence type="ECO:0000256" key="4">
    <source>
        <dbReference type="ARBA" id="ARBA00031405"/>
    </source>
</evidence>
<evidence type="ECO:0000256" key="2">
    <source>
        <dbReference type="ARBA" id="ARBA00022553"/>
    </source>
</evidence>
<protein>
    <recommendedName>
        <fullName evidence="1">Oxidative stress-responsive serine-rich protein 1</fullName>
    </recommendedName>
    <alternativeName>
        <fullName evidence="4">Oxidative stress-responsive protein 1</fullName>
    </alternativeName>
    <alternativeName>
        <fullName evidence="3">Peroxide-inducible transcript 1 protein</fullName>
    </alternativeName>
</protein>
<evidence type="ECO:0000256" key="5">
    <source>
        <dbReference type="SAM" id="MobiDB-lite"/>
    </source>
</evidence>
<proteinExistence type="predicted"/>
<feature type="region of interest" description="Disordered" evidence="5">
    <location>
        <begin position="142"/>
        <end position="168"/>
    </location>
</feature>
<organism evidence="6 7">
    <name type="scientific">Pyrocoelia pectoralis</name>
    <dbReference type="NCBI Taxonomy" id="417401"/>
    <lineage>
        <taxon>Eukaryota</taxon>
        <taxon>Metazoa</taxon>
        <taxon>Ecdysozoa</taxon>
        <taxon>Arthropoda</taxon>
        <taxon>Hexapoda</taxon>
        <taxon>Insecta</taxon>
        <taxon>Pterygota</taxon>
        <taxon>Neoptera</taxon>
        <taxon>Endopterygota</taxon>
        <taxon>Coleoptera</taxon>
        <taxon>Polyphaga</taxon>
        <taxon>Elateriformia</taxon>
        <taxon>Elateroidea</taxon>
        <taxon>Lampyridae</taxon>
        <taxon>Lampyrinae</taxon>
        <taxon>Pyrocoelia</taxon>
    </lineage>
</organism>
<dbReference type="EMBL" id="JAVRBK010000006">
    <property type="protein sequence ID" value="KAK5642102.1"/>
    <property type="molecule type" value="Genomic_DNA"/>
</dbReference>
<dbReference type="PANTHER" id="PTHR31383:SF2">
    <property type="entry name" value="OXIDATIVE STRESS-RESPONSIVE SERINE-RICH PROTEIN 1"/>
    <property type="match status" value="1"/>
</dbReference>
<reference evidence="6 7" key="1">
    <citation type="journal article" date="2024" name="Insects">
        <title>An Improved Chromosome-Level Genome Assembly of the Firefly Pyrocoelia pectoralis.</title>
        <authorList>
            <person name="Fu X."/>
            <person name="Meyer-Rochow V.B."/>
            <person name="Ballantyne L."/>
            <person name="Zhu X."/>
        </authorList>
    </citation>
    <scope>NUCLEOTIDE SEQUENCE [LARGE SCALE GENOMIC DNA]</scope>
    <source>
        <strain evidence="6">XCY_ONT2</strain>
    </source>
</reference>
<dbReference type="InterPro" id="IPR008494">
    <property type="entry name" value="DUF776"/>
</dbReference>
<gene>
    <name evidence="6" type="ORF">RI129_008269</name>
</gene>
<name>A0AAN7V728_9COLE</name>
<feature type="compositionally biased region" description="Polar residues" evidence="5">
    <location>
        <begin position="148"/>
        <end position="168"/>
    </location>
</feature>
<dbReference type="GO" id="GO:0070301">
    <property type="term" value="P:cellular response to hydrogen peroxide"/>
    <property type="evidence" value="ECO:0007669"/>
    <property type="project" value="TreeGrafter"/>
</dbReference>
<dbReference type="Proteomes" id="UP001329430">
    <property type="component" value="Chromosome 6"/>
</dbReference>
<comment type="caution">
    <text evidence="6">The sequence shown here is derived from an EMBL/GenBank/DDBJ whole genome shotgun (WGS) entry which is preliminary data.</text>
</comment>
<keyword evidence="2" id="KW-0597">Phosphoprotein</keyword>
<evidence type="ECO:0000256" key="1">
    <source>
        <dbReference type="ARBA" id="ARBA00015005"/>
    </source>
</evidence>
<evidence type="ECO:0000313" key="7">
    <source>
        <dbReference type="Proteomes" id="UP001329430"/>
    </source>
</evidence>